<evidence type="ECO:0000313" key="2">
    <source>
        <dbReference type="Proteomes" id="UP001597199"/>
    </source>
</evidence>
<accession>A0ABW4BFW5</accession>
<organism evidence="1 2">
    <name type="scientific">Lacticaseibacillus suilingensis</name>
    <dbReference type="NCBI Taxonomy" id="2799577"/>
    <lineage>
        <taxon>Bacteria</taxon>
        <taxon>Bacillati</taxon>
        <taxon>Bacillota</taxon>
        <taxon>Bacilli</taxon>
        <taxon>Lactobacillales</taxon>
        <taxon>Lactobacillaceae</taxon>
        <taxon>Lacticaseibacillus</taxon>
    </lineage>
</organism>
<comment type="caution">
    <text evidence="1">The sequence shown here is derived from an EMBL/GenBank/DDBJ whole genome shotgun (WGS) entry which is preliminary data.</text>
</comment>
<keyword evidence="2" id="KW-1185">Reference proteome</keyword>
<reference evidence="2" key="1">
    <citation type="journal article" date="2019" name="Int. J. Syst. Evol. Microbiol.">
        <title>The Global Catalogue of Microorganisms (GCM) 10K type strain sequencing project: providing services to taxonomists for standard genome sequencing and annotation.</title>
        <authorList>
            <consortium name="The Broad Institute Genomics Platform"/>
            <consortium name="The Broad Institute Genome Sequencing Center for Infectious Disease"/>
            <person name="Wu L."/>
            <person name="Ma J."/>
        </authorList>
    </citation>
    <scope>NUCLEOTIDE SEQUENCE [LARGE SCALE GENOMIC DNA]</scope>
    <source>
        <strain evidence="2">CCM 9110</strain>
    </source>
</reference>
<protein>
    <submittedName>
        <fullName evidence="1">Uncharacterized protein</fullName>
    </submittedName>
</protein>
<dbReference type="EMBL" id="JBHTOA010000018">
    <property type="protein sequence ID" value="MFD1398423.1"/>
    <property type="molecule type" value="Genomic_DNA"/>
</dbReference>
<evidence type="ECO:0000313" key="1">
    <source>
        <dbReference type="EMBL" id="MFD1398423.1"/>
    </source>
</evidence>
<sequence>MPDTATITARVAAVPTAPQQVVRVIDASRLQDFFDMARIGMNSILAYRIQGEPPVAEQLACSLQAEALDAFADQVSERFLAPLAQAGATGYLLQGRTSAGLMVPDSAGDLLLVCRKDFPQSEDCHCG</sequence>
<proteinExistence type="predicted"/>
<dbReference type="RefSeq" id="WP_204118798.1">
    <property type="nucleotide sequence ID" value="NZ_BOLV01000008.1"/>
</dbReference>
<gene>
    <name evidence="1" type="ORF">ACFQ41_03800</name>
</gene>
<name>A0ABW4BFW5_9LACO</name>
<dbReference type="Proteomes" id="UP001597199">
    <property type="component" value="Unassembled WGS sequence"/>
</dbReference>